<evidence type="ECO:0000256" key="20">
    <source>
        <dbReference type="ARBA" id="ARBA00050383"/>
    </source>
</evidence>
<dbReference type="GO" id="GO:0005743">
    <property type="term" value="C:mitochondrial inner membrane"/>
    <property type="evidence" value="ECO:0007669"/>
    <property type="project" value="UniProtKB-SubCell"/>
</dbReference>
<comment type="subunit">
    <text evidence="28">Homodimer. Interacts with NDUFAF1 and ECSIT. Part of the mitochondrial complex I assembly/MCIA complex that comprises at least the core subunits TMEM126B, NDUFAF1, ECSIT and ACAD9 and complement subunits such as COA1 and TMEM186. Interacts with TMEM70 and TMEM242.</text>
</comment>
<dbReference type="FunFam" id="2.40.110.10:FF:000006">
    <property type="entry name" value="very long-chain specific acyl-CoA dehydrogenase, mitochondrial"/>
    <property type="match status" value="1"/>
</dbReference>
<feature type="signal peptide" evidence="32">
    <location>
        <begin position="1"/>
        <end position="19"/>
    </location>
</feature>
<feature type="domain" description="ACAD9/ACADV-like C-terminal" evidence="36">
    <location>
        <begin position="423"/>
        <end position="541"/>
    </location>
</feature>
<keyword evidence="4" id="KW-0597">Phosphoprotein</keyword>
<dbReference type="Pfam" id="PF02771">
    <property type="entry name" value="Acyl-CoA_dh_N"/>
    <property type="match status" value="1"/>
</dbReference>
<keyword evidence="11" id="KW-0496">Mitochondrion</keyword>
<comment type="catalytic activity">
    <reaction evidence="21">
        <text>(9Z,12Z)-octadecadienoyl-CoA + oxidized [electron-transfer flavoprotein] + H(+) = (2E,9Z,12Z)-octadecatrienoyl-CoA + reduced [electron-transfer flavoprotein]</text>
        <dbReference type="Rhea" id="RHEA:48188"/>
        <dbReference type="Rhea" id="RHEA-COMP:10685"/>
        <dbReference type="Rhea" id="RHEA-COMP:10686"/>
        <dbReference type="ChEBI" id="CHEBI:15378"/>
        <dbReference type="ChEBI" id="CHEBI:57383"/>
        <dbReference type="ChEBI" id="CHEBI:57692"/>
        <dbReference type="ChEBI" id="CHEBI:58307"/>
        <dbReference type="ChEBI" id="CHEBI:77558"/>
    </reaction>
    <physiologicalReaction direction="left-to-right" evidence="21">
        <dbReference type="Rhea" id="RHEA:48189"/>
    </physiologicalReaction>
</comment>
<dbReference type="InterPro" id="IPR046373">
    <property type="entry name" value="Acyl-CoA_Oxase/DH_mid-dom_sf"/>
</dbReference>
<organism evidence="37 38">
    <name type="scientific">Cyprinus carpio</name>
    <name type="common">Common carp</name>
    <dbReference type="NCBI Taxonomy" id="7962"/>
    <lineage>
        <taxon>Eukaryota</taxon>
        <taxon>Metazoa</taxon>
        <taxon>Chordata</taxon>
        <taxon>Craniata</taxon>
        <taxon>Vertebrata</taxon>
        <taxon>Euteleostomi</taxon>
        <taxon>Actinopterygii</taxon>
        <taxon>Neopterygii</taxon>
        <taxon>Teleostei</taxon>
        <taxon>Ostariophysi</taxon>
        <taxon>Cypriniformes</taxon>
        <taxon>Cyprinidae</taxon>
        <taxon>Cyprininae</taxon>
        <taxon>Cyprinus</taxon>
    </lineage>
</organism>
<evidence type="ECO:0000256" key="26">
    <source>
        <dbReference type="ARBA" id="ARBA00052466"/>
    </source>
</evidence>
<comment type="catalytic activity">
    <reaction evidence="14">
        <text>oxidized [electron-transfer flavoprotein] + hexadecanoyl-CoA + H(+) = (2E)-hexadecenoyl-CoA + reduced [electron-transfer flavoprotein]</text>
        <dbReference type="Rhea" id="RHEA:43448"/>
        <dbReference type="Rhea" id="RHEA-COMP:10685"/>
        <dbReference type="Rhea" id="RHEA-COMP:10686"/>
        <dbReference type="ChEBI" id="CHEBI:15378"/>
        <dbReference type="ChEBI" id="CHEBI:57379"/>
        <dbReference type="ChEBI" id="CHEBI:57692"/>
        <dbReference type="ChEBI" id="CHEBI:58307"/>
        <dbReference type="ChEBI" id="CHEBI:61526"/>
    </reaction>
    <physiologicalReaction direction="left-to-right" evidence="14">
        <dbReference type="Rhea" id="RHEA:43449"/>
    </physiologicalReaction>
</comment>
<dbReference type="FunFam" id="1.20.140.10:FF:000008">
    <property type="entry name" value="acyl-CoA dehydrogenase family member 9, mitochondrial"/>
    <property type="match status" value="1"/>
</dbReference>
<evidence type="ECO:0000256" key="30">
    <source>
        <dbReference type="ARBA" id="ARBA00076025"/>
    </source>
</evidence>
<sequence length="552" mass="60812">MYVCMYLYVLLTDISFCIFLFDSVKIDHEAVIPPETLNGLKELGLFGIQIPEEYGGLGLSNTMYARLGEITSLDGAIAVTLAAHQAIGLKGILIAGNDAQKAKYLPKLATGEHIAAFCLTEPGSGSDAASIQTRAKLTEDGKHFLLNGTKFWISNGGWADIMTVFARTEVVDKEGQKKDKITAFIVERAFGGITSGKPEDKLGIRGSNTCEITFEDTKVPIENVIGEVGGGFKVAMNILNNGRFSMGSAGAGMIKRLIELTSEYACTRKQFSRSLSEFGMIQDKFATMALNAFVMESMAYLTAGMMDRPGVPDCSLEAAMVKVFSSEGSWICVSEALQVLGGLGFTKNYPYERYLRDCRILQIFEVQRNMIIFFSQIRKTAIQKEMKKGNVGVVFEILGKKLKDSVVRTVDFGLTGKDGVVHPSLTESAKMFEQNAAHFGSTVESLLYRYGKTIVEEQLVLKKVADVLINLYAMTAVLSRTSRSISIGLRNHDHEVLLTNTFCKDAHFKNNFLLTQLQKNSPENNDANIKKIAQEVLAKRAYVCSHPLDRTF</sequence>
<proteinExistence type="inferred from homology"/>
<comment type="catalytic activity">
    <reaction evidence="17">
        <text>eicosanoyl-CoA + oxidized [electron-transfer flavoprotein] + H(+) = (2E)-eicosenoyl-CoA + reduced [electron-transfer flavoprotein]</text>
        <dbReference type="Rhea" id="RHEA:47236"/>
        <dbReference type="Rhea" id="RHEA-COMP:10685"/>
        <dbReference type="Rhea" id="RHEA-COMP:10686"/>
        <dbReference type="ChEBI" id="CHEBI:15378"/>
        <dbReference type="ChEBI" id="CHEBI:57380"/>
        <dbReference type="ChEBI" id="CHEBI:57692"/>
        <dbReference type="ChEBI" id="CHEBI:58307"/>
        <dbReference type="ChEBI" id="CHEBI:74691"/>
    </reaction>
    <physiologicalReaction direction="left-to-right" evidence="17">
        <dbReference type="Rhea" id="RHEA:47237"/>
    </physiologicalReaction>
</comment>
<evidence type="ECO:0000256" key="27">
    <source>
        <dbReference type="ARBA" id="ARBA00055983"/>
    </source>
</evidence>
<evidence type="ECO:0000256" key="15">
    <source>
        <dbReference type="ARBA" id="ARBA00048725"/>
    </source>
</evidence>
<evidence type="ECO:0000259" key="33">
    <source>
        <dbReference type="Pfam" id="PF00441"/>
    </source>
</evidence>
<evidence type="ECO:0000259" key="35">
    <source>
        <dbReference type="Pfam" id="PF02771"/>
    </source>
</evidence>
<reference evidence="37" key="1">
    <citation type="submission" date="2025-08" db="UniProtKB">
        <authorList>
            <consortium name="Ensembl"/>
        </authorList>
    </citation>
    <scope>IDENTIFICATION</scope>
</reference>
<dbReference type="FunFam" id="1.20.140.10:FF:000023">
    <property type="entry name" value="Acyl-CoA dehydrogenase family member 9"/>
    <property type="match status" value="1"/>
</dbReference>
<evidence type="ECO:0000256" key="13">
    <source>
        <dbReference type="ARBA" id="ARBA00047546"/>
    </source>
</evidence>
<dbReference type="InterPro" id="IPR006091">
    <property type="entry name" value="Acyl-CoA_Oxase/DH_mid-dom"/>
</dbReference>
<evidence type="ECO:0000256" key="8">
    <source>
        <dbReference type="ARBA" id="ARBA00022946"/>
    </source>
</evidence>
<comment type="catalytic activity">
    <reaction evidence="25">
        <text>undecanoyl-CoA + oxidized [electron-transfer flavoprotein] + H(+) = trans-2-undecenoyl-CoA + reduced [electron-transfer flavoprotein]</text>
        <dbReference type="Rhea" id="RHEA:48200"/>
        <dbReference type="Rhea" id="RHEA-COMP:10685"/>
        <dbReference type="Rhea" id="RHEA-COMP:10686"/>
        <dbReference type="ChEBI" id="CHEBI:15378"/>
        <dbReference type="ChEBI" id="CHEBI:57692"/>
        <dbReference type="ChEBI" id="CHEBI:58307"/>
        <dbReference type="ChEBI" id="CHEBI:77547"/>
        <dbReference type="ChEBI" id="CHEBI:77548"/>
    </reaction>
    <physiologicalReaction direction="left-to-right" evidence="25">
        <dbReference type="Rhea" id="RHEA:48201"/>
    </physiologicalReaction>
</comment>
<evidence type="ECO:0000256" key="24">
    <source>
        <dbReference type="ARBA" id="ARBA00052354"/>
    </source>
</evidence>
<dbReference type="FunFam" id="1.10.540.10:FF:000001">
    <property type="entry name" value="Very long-chain-specific acyl-CoA dehydrogenase, mitochondrial"/>
    <property type="match status" value="1"/>
</dbReference>
<dbReference type="InterPro" id="IPR049448">
    <property type="entry name" value="ACAD9/ACADV-like_C"/>
</dbReference>
<keyword evidence="5 31" id="KW-0285">Flavoprotein</keyword>
<evidence type="ECO:0000256" key="10">
    <source>
        <dbReference type="ARBA" id="ARBA00023002"/>
    </source>
</evidence>
<accession>A0A8C1T4I1</accession>
<evidence type="ECO:0000256" key="6">
    <source>
        <dbReference type="ARBA" id="ARBA00022792"/>
    </source>
</evidence>
<comment type="catalytic activity">
    <reaction evidence="19">
        <text>(9E)-octadecenoyl-CoA + oxidized [electron-transfer flavoprotein] + H(+) = (2E,9E)-octadecadienoyl-CoA + reduced [electron-transfer flavoprotein]</text>
        <dbReference type="Rhea" id="RHEA:48192"/>
        <dbReference type="Rhea" id="RHEA-COMP:10685"/>
        <dbReference type="Rhea" id="RHEA-COMP:10686"/>
        <dbReference type="ChEBI" id="CHEBI:15378"/>
        <dbReference type="ChEBI" id="CHEBI:57692"/>
        <dbReference type="ChEBI" id="CHEBI:58307"/>
        <dbReference type="ChEBI" id="CHEBI:77537"/>
        <dbReference type="ChEBI" id="CHEBI:77552"/>
    </reaction>
    <physiologicalReaction direction="left-to-right" evidence="19">
        <dbReference type="Rhea" id="RHEA:48193"/>
    </physiologicalReaction>
</comment>
<keyword evidence="9" id="KW-0007">Acetylation</keyword>
<dbReference type="Gene3D" id="1.10.540.10">
    <property type="entry name" value="Acyl-CoA dehydrogenase/oxidase, N-terminal domain"/>
    <property type="match status" value="1"/>
</dbReference>
<evidence type="ECO:0000256" key="22">
    <source>
        <dbReference type="ARBA" id="ARBA00051582"/>
    </source>
</evidence>
<comment type="subcellular location">
    <subcellularLocation>
        <location evidence="2">Mitochondrion inner membrane</location>
        <topology evidence="2">Peripheral membrane protein</topology>
        <orientation evidence="2">Matrix side</orientation>
    </subcellularLocation>
</comment>
<dbReference type="InterPro" id="IPR037069">
    <property type="entry name" value="AcylCoA_DH/ox_N_sf"/>
</dbReference>
<evidence type="ECO:0000259" key="34">
    <source>
        <dbReference type="Pfam" id="PF02770"/>
    </source>
</evidence>
<comment type="catalytic activity">
    <reaction evidence="13">
        <text>decanoyl-CoA + oxidized [electron-transfer flavoprotein] + H(+) = (2E)-decenoyl-CoA + reduced [electron-transfer flavoprotein]</text>
        <dbReference type="Rhea" id="RHEA:48176"/>
        <dbReference type="Rhea" id="RHEA-COMP:10685"/>
        <dbReference type="Rhea" id="RHEA-COMP:10686"/>
        <dbReference type="ChEBI" id="CHEBI:15378"/>
        <dbReference type="ChEBI" id="CHEBI:57692"/>
        <dbReference type="ChEBI" id="CHEBI:58307"/>
        <dbReference type="ChEBI" id="CHEBI:61406"/>
        <dbReference type="ChEBI" id="CHEBI:61430"/>
    </reaction>
    <physiologicalReaction direction="left-to-right" evidence="13">
        <dbReference type="Rhea" id="RHEA:48177"/>
    </physiologicalReaction>
</comment>
<keyword evidence="8" id="KW-0809">Transit peptide</keyword>
<keyword evidence="12" id="KW-0472">Membrane</keyword>
<evidence type="ECO:0000256" key="21">
    <source>
        <dbReference type="ARBA" id="ARBA00051128"/>
    </source>
</evidence>
<comment type="catalytic activity">
    <reaction evidence="16">
        <text>tetradecanoyl-CoA + oxidized [electron-transfer flavoprotein] + H(+) = (2E)-tetradecenoyl-CoA + reduced [electron-transfer flavoprotein]</text>
        <dbReference type="Rhea" id="RHEA:47316"/>
        <dbReference type="Rhea" id="RHEA-COMP:10685"/>
        <dbReference type="Rhea" id="RHEA-COMP:10686"/>
        <dbReference type="ChEBI" id="CHEBI:15378"/>
        <dbReference type="ChEBI" id="CHEBI:57385"/>
        <dbReference type="ChEBI" id="CHEBI:57692"/>
        <dbReference type="ChEBI" id="CHEBI:58307"/>
        <dbReference type="ChEBI" id="CHEBI:61405"/>
    </reaction>
    <physiologicalReaction direction="left-to-right" evidence="16">
        <dbReference type="Rhea" id="RHEA:47317"/>
    </physiologicalReaction>
</comment>
<comment type="cofactor">
    <cofactor evidence="1 31">
        <name>FAD</name>
        <dbReference type="ChEBI" id="CHEBI:57692"/>
    </cofactor>
</comment>
<evidence type="ECO:0000256" key="12">
    <source>
        <dbReference type="ARBA" id="ARBA00023136"/>
    </source>
</evidence>
<dbReference type="GO" id="GO:0006631">
    <property type="term" value="P:fatty acid metabolic process"/>
    <property type="evidence" value="ECO:0007669"/>
    <property type="project" value="UniProtKB-ARBA"/>
</dbReference>
<evidence type="ECO:0000256" key="2">
    <source>
        <dbReference type="ARBA" id="ARBA00004443"/>
    </source>
</evidence>
<dbReference type="Gene3D" id="2.40.110.10">
    <property type="entry name" value="Butyryl-CoA Dehydrogenase, subunit A, domain 2"/>
    <property type="match status" value="1"/>
</dbReference>
<keyword evidence="6" id="KW-0999">Mitochondrion inner membrane</keyword>
<comment type="function">
    <text evidence="27">As part of the MCIA complex, primarily participates in the assembly of the mitochondrial complex I and therefore plays a role in oxidative phosphorylation. This moonlighting protein also has a dehydrogenase activity toward a broad range of substrates with greater specificity for long-chain unsaturated acyl-CoAs. However, in vivo, it does not seem to play a primary role in fatty acid oxidation. In addition, the function in complex I assembly is independent of the dehydrogenase activity of the protein.</text>
</comment>
<evidence type="ECO:0000259" key="36">
    <source>
        <dbReference type="Pfam" id="PF21343"/>
    </source>
</evidence>
<dbReference type="Proteomes" id="UP000694700">
    <property type="component" value="Unplaced"/>
</dbReference>
<evidence type="ECO:0000313" key="38">
    <source>
        <dbReference type="Proteomes" id="UP000694700"/>
    </source>
</evidence>
<keyword evidence="10 31" id="KW-0560">Oxidoreductase</keyword>
<comment type="catalytic activity">
    <reaction evidence="24">
        <text>heptadecanoyl-CoA + oxidized [electron-transfer flavoprotein] + H(+) = trans-2-heptadecenoyl-CoA + reduced [electron-transfer flavoprotein]</text>
        <dbReference type="Rhea" id="RHEA:48196"/>
        <dbReference type="Rhea" id="RHEA-COMP:10685"/>
        <dbReference type="Rhea" id="RHEA-COMP:10686"/>
        <dbReference type="ChEBI" id="CHEBI:15378"/>
        <dbReference type="ChEBI" id="CHEBI:57692"/>
        <dbReference type="ChEBI" id="CHEBI:58307"/>
        <dbReference type="ChEBI" id="CHEBI:74307"/>
        <dbReference type="ChEBI" id="CHEBI:77551"/>
    </reaction>
    <physiologicalReaction direction="left-to-right" evidence="24">
        <dbReference type="Rhea" id="RHEA:48197"/>
    </physiologicalReaction>
</comment>
<dbReference type="SUPFAM" id="SSF56645">
    <property type="entry name" value="Acyl-CoA dehydrogenase NM domain-like"/>
    <property type="match status" value="1"/>
</dbReference>
<comment type="similarity">
    <text evidence="3 31">Belongs to the acyl-CoA dehydrogenase family.</text>
</comment>
<dbReference type="SUPFAM" id="SSF47203">
    <property type="entry name" value="Acyl-CoA dehydrogenase C-terminal domain-like"/>
    <property type="match status" value="1"/>
</dbReference>
<evidence type="ECO:0000256" key="23">
    <source>
        <dbReference type="ARBA" id="ARBA00052172"/>
    </source>
</evidence>
<name>A0A8C1T4I1_CYPCA</name>
<evidence type="ECO:0000256" key="17">
    <source>
        <dbReference type="ARBA" id="ARBA00049140"/>
    </source>
</evidence>
<evidence type="ECO:0000256" key="29">
    <source>
        <dbReference type="ARBA" id="ARBA00073945"/>
    </source>
</evidence>
<dbReference type="InterPro" id="IPR009075">
    <property type="entry name" value="AcylCo_DH/oxidase_C"/>
</dbReference>
<keyword evidence="32" id="KW-0732">Signal</keyword>
<dbReference type="Pfam" id="PF02770">
    <property type="entry name" value="Acyl-CoA_dh_M"/>
    <property type="match status" value="1"/>
</dbReference>
<dbReference type="Gene3D" id="1.20.140.10">
    <property type="entry name" value="Butyryl-CoA Dehydrogenase, subunit A, domain 3"/>
    <property type="match status" value="2"/>
</dbReference>
<keyword evidence="7 31" id="KW-0274">FAD</keyword>
<feature type="domain" description="Acyl-CoA dehydrogenase/oxidase C-terminal" evidence="33">
    <location>
        <begin position="229"/>
        <end position="365"/>
    </location>
</feature>
<evidence type="ECO:0000256" key="32">
    <source>
        <dbReference type="SAM" id="SignalP"/>
    </source>
</evidence>
<dbReference type="GO" id="GO:0050660">
    <property type="term" value="F:flavin adenine dinucleotide binding"/>
    <property type="evidence" value="ECO:0007669"/>
    <property type="project" value="InterPro"/>
</dbReference>
<dbReference type="Pfam" id="PF00441">
    <property type="entry name" value="Acyl-CoA_dh_1"/>
    <property type="match status" value="1"/>
</dbReference>
<comment type="catalytic activity">
    <reaction evidence="20">
        <text>pentadecanoyl-CoA + oxidized [electron-transfer flavoprotein] + H(+) = (2E)-pentadecenoyl-CoA + reduced [electron-transfer flavoprotein]</text>
        <dbReference type="Rhea" id="RHEA:48204"/>
        <dbReference type="Rhea" id="RHEA-COMP:10685"/>
        <dbReference type="Rhea" id="RHEA-COMP:10686"/>
        <dbReference type="ChEBI" id="CHEBI:15378"/>
        <dbReference type="ChEBI" id="CHEBI:57692"/>
        <dbReference type="ChEBI" id="CHEBI:58307"/>
        <dbReference type="ChEBI" id="CHEBI:74309"/>
        <dbReference type="ChEBI" id="CHEBI:77545"/>
    </reaction>
    <physiologicalReaction direction="left-to-right" evidence="20">
        <dbReference type="Rhea" id="RHEA:48205"/>
    </physiologicalReaction>
</comment>
<comment type="catalytic activity">
    <reaction evidence="22">
        <text>(9Z)-hexadecenoyl-CoA + oxidized [electron-transfer flavoprotein] + H(+) = (2E,9Z)-hexadecadienoyl-CoA + reduced [electron-transfer flavoprotein]</text>
        <dbReference type="Rhea" id="RHEA:47304"/>
        <dbReference type="Rhea" id="RHEA-COMP:10685"/>
        <dbReference type="Rhea" id="RHEA-COMP:10686"/>
        <dbReference type="ChEBI" id="CHEBI:15378"/>
        <dbReference type="ChEBI" id="CHEBI:57692"/>
        <dbReference type="ChEBI" id="CHEBI:58307"/>
        <dbReference type="ChEBI" id="CHEBI:61540"/>
        <dbReference type="ChEBI" id="CHEBI:77549"/>
    </reaction>
    <physiologicalReaction direction="left-to-right" evidence="22">
        <dbReference type="Rhea" id="RHEA:47305"/>
    </physiologicalReaction>
</comment>
<comment type="catalytic activity">
    <reaction evidence="26">
        <text>nonanoyl-CoA + oxidized [electron-transfer flavoprotein] + H(+) = (2E)-nonenoyl-CoA + reduced [electron-transfer flavoprotein]</text>
        <dbReference type="Rhea" id="RHEA:48208"/>
        <dbReference type="Rhea" id="RHEA-COMP:10685"/>
        <dbReference type="Rhea" id="RHEA-COMP:10686"/>
        <dbReference type="ChEBI" id="CHEBI:15378"/>
        <dbReference type="ChEBI" id="CHEBI:57692"/>
        <dbReference type="ChEBI" id="CHEBI:58307"/>
        <dbReference type="ChEBI" id="CHEBI:76291"/>
        <dbReference type="ChEBI" id="CHEBI:76292"/>
    </reaction>
    <physiologicalReaction direction="left-to-right" evidence="26">
        <dbReference type="Rhea" id="RHEA:48209"/>
    </physiologicalReaction>
</comment>
<feature type="domain" description="Acyl-CoA dehydrogenase/oxidase N-terminal" evidence="35">
    <location>
        <begin position="25"/>
        <end position="112"/>
    </location>
</feature>
<feature type="chain" id="PRO_5034360032" description="Complex I assembly factor ACAD9, mitochondrial" evidence="32">
    <location>
        <begin position="20"/>
        <end position="552"/>
    </location>
</feature>
<evidence type="ECO:0000256" key="14">
    <source>
        <dbReference type="ARBA" id="ARBA00047916"/>
    </source>
</evidence>
<protein>
    <recommendedName>
        <fullName evidence="29">Complex I assembly factor ACAD9, mitochondrial</fullName>
    </recommendedName>
    <alternativeName>
        <fullName evidence="30">Acyl-CoA dehydrogenase family member 9</fullName>
    </alternativeName>
</protein>
<evidence type="ECO:0000313" key="37">
    <source>
        <dbReference type="Ensembl" id="ENSCCRP00015016301.1"/>
    </source>
</evidence>
<feature type="domain" description="Acyl-CoA oxidase/dehydrogenase middle" evidence="34">
    <location>
        <begin position="116"/>
        <end position="216"/>
    </location>
</feature>
<dbReference type="Pfam" id="PF21343">
    <property type="entry name" value="ACAD9-ACADV_C"/>
    <property type="match status" value="1"/>
</dbReference>
<comment type="catalytic activity">
    <reaction evidence="15">
        <text>oxidized [electron-transfer flavoprotein] + (9Z)-octadecenoyl-CoA + H(+) = (2E,9Z)-octadecadienoyl-CoA + reduced [electron-transfer flavoprotein]</text>
        <dbReference type="Rhea" id="RHEA:47300"/>
        <dbReference type="Rhea" id="RHEA-COMP:10685"/>
        <dbReference type="Rhea" id="RHEA-COMP:10686"/>
        <dbReference type="ChEBI" id="CHEBI:15378"/>
        <dbReference type="ChEBI" id="CHEBI:57387"/>
        <dbReference type="ChEBI" id="CHEBI:57692"/>
        <dbReference type="ChEBI" id="CHEBI:58307"/>
        <dbReference type="ChEBI" id="CHEBI:77553"/>
    </reaction>
    <physiologicalReaction direction="left-to-right" evidence="15">
        <dbReference type="Rhea" id="RHEA:47301"/>
    </physiologicalReaction>
</comment>
<evidence type="ECO:0000256" key="1">
    <source>
        <dbReference type="ARBA" id="ARBA00001974"/>
    </source>
</evidence>
<dbReference type="AlphaFoldDB" id="A0A8C1T4I1"/>
<evidence type="ECO:0000256" key="4">
    <source>
        <dbReference type="ARBA" id="ARBA00022553"/>
    </source>
</evidence>
<evidence type="ECO:0000256" key="7">
    <source>
        <dbReference type="ARBA" id="ARBA00022827"/>
    </source>
</evidence>
<evidence type="ECO:0000256" key="25">
    <source>
        <dbReference type="ARBA" id="ARBA00052438"/>
    </source>
</evidence>
<dbReference type="PROSITE" id="PS00072">
    <property type="entry name" value="ACYL_COA_DH_1"/>
    <property type="match status" value="1"/>
</dbReference>
<evidence type="ECO:0000256" key="31">
    <source>
        <dbReference type="RuleBase" id="RU362125"/>
    </source>
</evidence>
<dbReference type="InterPro" id="IPR036250">
    <property type="entry name" value="AcylCo_DH-like_C"/>
</dbReference>
<evidence type="ECO:0000256" key="9">
    <source>
        <dbReference type="ARBA" id="ARBA00022990"/>
    </source>
</evidence>
<dbReference type="Ensembl" id="ENSCCRT00015016880.1">
    <property type="protein sequence ID" value="ENSCCRP00015016301.1"/>
    <property type="gene ID" value="ENSCCRG00015005722.1"/>
</dbReference>
<evidence type="ECO:0000256" key="28">
    <source>
        <dbReference type="ARBA" id="ARBA00064101"/>
    </source>
</evidence>
<comment type="catalytic activity">
    <reaction evidence="18">
        <text>octadecanoyl-CoA + oxidized [electron-transfer flavoprotein] + H(+) = (2E)-octadecenoyl-CoA + reduced [electron-transfer flavoprotein]</text>
        <dbReference type="Rhea" id="RHEA:47240"/>
        <dbReference type="Rhea" id="RHEA-COMP:10685"/>
        <dbReference type="Rhea" id="RHEA-COMP:10686"/>
        <dbReference type="ChEBI" id="CHEBI:15378"/>
        <dbReference type="ChEBI" id="CHEBI:57394"/>
        <dbReference type="ChEBI" id="CHEBI:57692"/>
        <dbReference type="ChEBI" id="CHEBI:58307"/>
        <dbReference type="ChEBI" id="CHEBI:71412"/>
    </reaction>
    <physiologicalReaction direction="left-to-right" evidence="18">
        <dbReference type="Rhea" id="RHEA:47241"/>
    </physiologicalReaction>
</comment>
<evidence type="ECO:0000256" key="5">
    <source>
        <dbReference type="ARBA" id="ARBA00022630"/>
    </source>
</evidence>
<dbReference type="GO" id="GO:0003995">
    <property type="term" value="F:acyl-CoA dehydrogenase activity"/>
    <property type="evidence" value="ECO:0007669"/>
    <property type="project" value="InterPro"/>
</dbReference>
<dbReference type="PANTHER" id="PTHR43884:SF9">
    <property type="entry name" value="COMPLEX I ASSEMBLY FACTOR ACAD9, MITOCHONDRIAL"/>
    <property type="match status" value="1"/>
</dbReference>
<dbReference type="InterPro" id="IPR013786">
    <property type="entry name" value="AcylCoA_DH/ox_N"/>
</dbReference>
<evidence type="ECO:0000256" key="19">
    <source>
        <dbReference type="ARBA" id="ARBA00050339"/>
    </source>
</evidence>
<evidence type="ECO:0000256" key="3">
    <source>
        <dbReference type="ARBA" id="ARBA00009347"/>
    </source>
</evidence>
<dbReference type="PANTHER" id="PTHR43884">
    <property type="entry name" value="ACYL-COA DEHYDROGENASE"/>
    <property type="match status" value="1"/>
</dbReference>
<dbReference type="InterPro" id="IPR009100">
    <property type="entry name" value="AcylCoA_DH/oxidase_NM_dom_sf"/>
</dbReference>
<evidence type="ECO:0000256" key="11">
    <source>
        <dbReference type="ARBA" id="ARBA00023128"/>
    </source>
</evidence>
<evidence type="ECO:0000256" key="16">
    <source>
        <dbReference type="ARBA" id="ARBA00049038"/>
    </source>
</evidence>
<dbReference type="InterPro" id="IPR006089">
    <property type="entry name" value="Acyl-CoA_DH_CS"/>
</dbReference>
<dbReference type="PROSITE" id="PS00073">
    <property type="entry name" value="ACYL_COA_DH_2"/>
    <property type="match status" value="1"/>
</dbReference>
<evidence type="ECO:0000256" key="18">
    <source>
        <dbReference type="ARBA" id="ARBA00049224"/>
    </source>
</evidence>
<comment type="catalytic activity">
    <reaction evidence="23">
        <text>(4Z,7Z,10Z,13Z,16Z,19Z)-docosahexaenoyl-CoA + oxidized [electron-transfer flavoprotein] + H(+) = (2E,4Z,7Z,10Z,13Z,16Z,19Z)-docosaheptaenoyl-CoA + reduced [electron-transfer flavoprotein]</text>
        <dbReference type="Rhea" id="RHEA:48184"/>
        <dbReference type="Rhea" id="RHEA-COMP:10685"/>
        <dbReference type="Rhea" id="RHEA-COMP:10686"/>
        <dbReference type="ChEBI" id="CHEBI:15378"/>
        <dbReference type="ChEBI" id="CHEBI:57692"/>
        <dbReference type="ChEBI" id="CHEBI:58307"/>
        <dbReference type="ChEBI" id="CHEBI:74298"/>
        <dbReference type="ChEBI" id="CHEBI:77559"/>
    </reaction>
    <physiologicalReaction direction="left-to-right" evidence="23">
        <dbReference type="Rhea" id="RHEA:48185"/>
    </physiologicalReaction>
</comment>